<proteinExistence type="predicted"/>
<dbReference type="EMBL" id="JAVLVU010000001">
    <property type="protein sequence ID" value="MDT3401304.1"/>
    <property type="molecule type" value="Genomic_DNA"/>
</dbReference>
<sequence length="276" mass="30911">MKNLVTLLVVILFLSACGDKKSAPEPEAPVNTTPKNITQAFIGPELPVQQRSSAFYVGVRYFKDYSSEDQVTLTFNGQNGVLQNTYKTEQEGTNLLYLFQPAGQAVTGKLKLSIKNEQKTFEKEQDCRITDDLTLKTVWNALSKTYLSGFDRHIERLKTGTFALNSQSTTVLGIFLDNASVPGDRFGRTLIPALQGRYELTYAGDALSEIKIIHGEPLLNQAFSSQKTYTDLGTVYGNFTSRTQQNGYEVTTYNTSEFILTTYLNPTIMYTIIRKK</sequence>
<comment type="caution">
    <text evidence="1">The sequence shown here is derived from an EMBL/GenBank/DDBJ whole genome shotgun (WGS) entry which is preliminary data.</text>
</comment>
<keyword evidence="2" id="KW-1185">Reference proteome</keyword>
<protein>
    <recommendedName>
        <fullName evidence="3">DUF4595 domain-containing protein</fullName>
    </recommendedName>
</protein>
<evidence type="ECO:0000313" key="1">
    <source>
        <dbReference type="EMBL" id="MDT3401304.1"/>
    </source>
</evidence>
<gene>
    <name evidence="1" type="ORF">QE417_000376</name>
</gene>
<organism evidence="1 2">
    <name type="scientific">Mucilaginibacter terrae</name>
    <dbReference type="NCBI Taxonomy" id="1955052"/>
    <lineage>
        <taxon>Bacteria</taxon>
        <taxon>Pseudomonadati</taxon>
        <taxon>Bacteroidota</taxon>
        <taxon>Sphingobacteriia</taxon>
        <taxon>Sphingobacteriales</taxon>
        <taxon>Sphingobacteriaceae</taxon>
        <taxon>Mucilaginibacter</taxon>
    </lineage>
</organism>
<dbReference type="PROSITE" id="PS51257">
    <property type="entry name" value="PROKAR_LIPOPROTEIN"/>
    <property type="match status" value="1"/>
</dbReference>
<evidence type="ECO:0008006" key="3">
    <source>
        <dbReference type="Google" id="ProtNLM"/>
    </source>
</evidence>
<reference evidence="2" key="1">
    <citation type="submission" date="2023-07" db="EMBL/GenBank/DDBJ databases">
        <title>Functional and genomic diversity of the sorghum phyllosphere microbiome.</title>
        <authorList>
            <person name="Shade A."/>
        </authorList>
    </citation>
    <scope>NUCLEOTIDE SEQUENCE [LARGE SCALE GENOMIC DNA]</scope>
    <source>
        <strain evidence="2">SORGH_AS_0422</strain>
    </source>
</reference>
<name>A0ABU3GNF8_9SPHI</name>
<evidence type="ECO:0000313" key="2">
    <source>
        <dbReference type="Proteomes" id="UP001258315"/>
    </source>
</evidence>
<accession>A0ABU3GNF8</accession>
<dbReference type="RefSeq" id="WP_311947161.1">
    <property type="nucleotide sequence ID" value="NZ_JAVLVU010000001.1"/>
</dbReference>
<dbReference type="Proteomes" id="UP001258315">
    <property type="component" value="Unassembled WGS sequence"/>
</dbReference>